<keyword evidence="7" id="KW-0067">ATP-binding</keyword>
<evidence type="ECO:0000256" key="6">
    <source>
        <dbReference type="ARBA" id="ARBA00022777"/>
    </source>
</evidence>
<feature type="transmembrane region" description="Helical" evidence="10">
    <location>
        <begin position="77"/>
        <end position="110"/>
    </location>
</feature>
<feature type="compositionally biased region" description="Low complexity" evidence="9">
    <location>
        <begin position="413"/>
        <end position="427"/>
    </location>
</feature>
<dbReference type="InterPro" id="IPR011712">
    <property type="entry name" value="Sig_transdc_His_kin_sub3_dim/P"/>
</dbReference>
<evidence type="ECO:0000259" key="12">
    <source>
        <dbReference type="Pfam" id="PF07730"/>
    </source>
</evidence>
<gene>
    <name evidence="13" type="ORF">H9657_13590</name>
</gene>
<feature type="transmembrane region" description="Helical" evidence="10">
    <location>
        <begin position="122"/>
        <end position="140"/>
    </location>
</feature>
<comment type="caution">
    <text evidence="13">The sequence shown here is derived from an EMBL/GenBank/DDBJ whole genome shotgun (WGS) entry which is preliminary data.</text>
</comment>
<feature type="transmembrane region" description="Helical" evidence="10">
    <location>
        <begin position="12"/>
        <end position="32"/>
    </location>
</feature>
<dbReference type="Proteomes" id="UP000604241">
    <property type="component" value="Unassembled WGS sequence"/>
</dbReference>
<feature type="domain" description="Signal transduction histidine kinase subgroup 3 dimerisation and phosphoacceptor" evidence="12">
    <location>
        <begin position="201"/>
        <end position="266"/>
    </location>
</feature>
<keyword evidence="10" id="KW-0472">Membrane</keyword>
<evidence type="ECO:0000256" key="5">
    <source>
        <dbReference type="ARBA" id="ARBA00022741"/>
    </source>
</evidence>
<evidence type="ECO:0000256" key="4">
    <source>
        <dbReference type="ARBA" id="ARBA00022679"/>
    </source>
</evidence>
<comment type="catalytic activity">
    <reaction evidence="1">
        <text>ATP + protein L-histidine = ADP + protein N-phospho-L-histidine.</text>
        <dbReference type="EC" id="2.7.13.3"/>
    </reaction>
</comment>
<evidence type="ECO:0000256" key="1">
    <source>
        <dbReference type="ARBA" id="ARBA00000085"/>
    </source>
</evidence>
<dbReference type="Pfam" id="PF07730">
    <property type="entry name" value="HisKA_3"/>
    <property type="match status" value="1"/>
</dbReference>
<dbReference type="Gene3D" id="3.30.565.10">
    <property type="entry name" value="Histidine kinase-like ATPase, C-terminal domain"/>
    <property type="match status" value="1"/>
</dbReference>
<evidence type="ECO:0000259" key="11">
    <source>
        <dbReference type="Pfam" id="PF02518"/>
    </source>
</evidence>
<accession>A0ABR8QFV4</accession>
<dbReference type="Gene3D" id="1.20.5.1930">
    <property type="match status" value="1"/>
</dbReference>
<organism evidence="13 14">
    <name type="scientific">Cellulomonas avistercoris</name>
    <dbReference type="NCBI Taxonomy" id="2762242"/>
    <lineage>
        <taxon>Bacteria</taxon>
        <taxon>Bacillati</taxon>
        <taxon>Actinomycetota</taxon>
        <taxon>Actinomycetes</taxon>
        <taxon>Micrococcales</taxon>
        <taxon>Cellulomonadaceae</taxon>
        <taxon>Cellulomonas</taxon>
    </lineage>
</organism>
<evidence type="ECO:0000256" key="7">
    <source>
        <dbReference type="ARBA" id="ARBA00022840"/>
    </source>
</evidence>
<reference evidence="13 14" key="1">
    <citation type="submission" date="2020-08" db="EMBL/GenBank/DDBJ databases">
        <title>A Genomic Blueprint of the Chicken Gut Microbiome.</title>
        <authorList>
            <person name="Gilroy R."/>
            <person name="Ravi A."/>
            <person name="Getino M."/>
            <person name="Pursley I."/>
            <person name="Horton D.L."/>
            <person name="Alikhan N.-F."/>
            <person name="Baker D."/>
            <person name="Gharbi K."/>
            <person name="Hall N."/>
            <person name="Watson M."/>
            <person name="Adriaenssens E.M."/>
            <person name="Foster-Nyarko E."/>
            <person name="Jarju S."/>
            <person name="Secka A."/>
            <person name="Antonio M."/>
            <person name="Oren A."/>
            <person name="Chaudhuri R."/>
            <person name="La Ragione R.M."/>
            <person name="Hildebrand F."/>
            <person name="Pallen M.J."/>
        </authorList>
    </citation>
    <scope>NUCLEOTIDE SEQUENCE [LARGE SCALE GENOMIC DNA]</scope>
    <source>
        <strain evidence="13 14">Sa3CUA2</strain>
    </source>
</reference>
<dbReference type="PANTHER" id="PTHR24421">
    <property type="entry name" value="NITRATE/NITRITE SENSOR PROTEIN NARX-RELATED"/>
    <property type="match status" value="1"/>
</dbReference>
<feature type="transmembrane region" description="Helical" evidence="10">
    <location>
        <begin position="147"/>
        <end position="169"/>
    </location>
</feature>
<proteinExistence type="predicted"/>
<keyword evidence="8" id="KW-0902">Two-component regulatory system</keyword>
<feature type="region of interest" description="Disordered" evidence="9">
    <location>
        <begin position="409"/>
        <end position="433"/>
    </location>
</feature>
<evidence type="ECO:0000256" key="10">
    <source>
        <dbReference type="SAM" id="Phobius"/>
    </source>
</evidence>
<keyword evidence="3" id="KW-0597">Phosphoprotein</keyword>
<evidence type="ECO:0000256" key="3">
    <source>
        <dbReference type="ARBA" id="ARBA00022553"/>
    </source>
</evidence>
<feature type="domain" description="Histidine kinase/HSP90-like ATPase" evidence="11">
    <location>
        <begin position="322"/>
        <end position="411"/>
    </location>
</feature>
<dbReference type="InterPro" id="IPR050482">
    <property type="entry name" value="Sensor_HK_TwoCompSys"/>
</dbReference>
<dbReference type="InterPro" id="IPR036890">
    <property type="entry name" value="HATPase_C_sf"/>
</dbReference>
<dbReference type="RefSeq" id="WP_191783961.1">
    <property type="nucleotide sequence ID" value="NZ_JACSQV010000012.1"/>
</dbReference>
<evidence type="ECO:0000256" key="2">
    <source>
        <dbReference type="ARBA" id="ARBA00012438"/>
    </source>
</evidence>
<name>A0ABR8QFV4_9CELL</name>
<dbReference type="InterPro" id="IPR003594">
    <property type="entry name" value="HATPase_dom"/>
</dbReference>
<dbReference type="EMBL" id="JACSQV010000012">
    <property type="protein sequence ID" value="MBD7919303.1"/>
    <property type="molecule type" value="Genomic_DNA"/>
</dbReference>
<dbReference type="EC" id="2.7.13.3" evidence="2"/>
<keyword evidence="14" id="KW-1185">Reference proteome</keyword>
<sequence length="433" mass="43889">MTELSAQQHRRPTDVVPAVCWAVSIALLAGSVVVSSGDPATAAGVPGFDDPAWWWSAGVLGLQALALARWGGHPRAALLAVAAAVPALVTLGDALGVALVAVMVAVYRVVLARPPRMLGPTLLGAGALVVIGFAGAGLVNGGSGLRVVVGGLLQGAAAVGLPFVAASVVGSRRDALDALARTAAAQGRERDALVQVAVERERTAMARELHDIAAHHLSGIAVMTGAIGRQIDVDPEGAKVAVAQVREQSTAMLRDLRHLVVLLRDVDAPVEPGGPVRMETLAGIGDLVAGAQAAGLPVTLTTTGPVGGLAATGAVGPLAQLAAYRVVQEALANAARHAPGAPCEVRLDAGDEGRVEVVVRNGPRREGQGPARHDPGYGLVGMQERAELTGATLRFGPTLEGGWQVRLTVPTAVDPGPGDVTTGDVTTSEGQDR</sequence>
<keyword evidence="4" id="KW-0808">Transferase</keyword>
<dbReference type="Pfam" id="PF02518">
    <property type="entry name" value="HATPase_c"/>
    <property type="match status" value="1"/>
</dbReference>
<dbReference type="SUPFAM" id="SSF55874">
    <property type="entry name" value="ATPase domain of HSP90 chaperone/DNA topoisomerase II/histidine kinase"/>
    <property type="match status" value="1"/>
</dbReference>
<evidence type="ECO:0000313" key="14">
    <source>
        <dbReference type="Proteomes" id="UP000604241"/>
    </source>
</evidence>
<dbReference type="CDD" id="cd16917">
    <property type="entry name" value="HATPase_UhpB-NarQ-NarX-like"/>
    <property type="match status" value="1"/>
</dbReference>
<evidence type="ECO:0000256" key="8">
    <source>
        <dbReference type="ARBA" id="ARBA00023012"/>
    </source>
</evidence>
<evidence type="ECO:0000256" key="9">
    <source>
        <dbReference type="SAM" id="MobiDB-lite"/>
    </source>
</evidence>
<keyword evidence="10" id="KW-1133">Transmembrane helix</keyword>
<keyword evidence="6" id="KW-0418">Kinase</keyword>
<dbReference type="PANTHER" id="PTHR24421:SF10">
    <property type="entry name" value="NITRATE_NITRITE SENSOR PROTEIN NARQ"/>
    <property type="match status" value="1"/>
</dbReference>
<protein>
    <recommendedName>
        <fullName evidence="2">histidine kinase</fullName>
        <ecNumber evidence="2">2.7.13.3</ecNumber>
    </recommendedName>
</protein>
<keyword evidence="10" id="KW-0812">Transmembrane</keyword>
<feature type="transmembrane region" description="Helical" evidence="10">
    <location>
        <begin position="52"/>
        <end position="70"/>
    </location>
</feature>
<evidence type="ECO:0000313" key="13">
    <source>
        <dbReference type="EMBL" id="MBD7919303.1"/>
    </source>
</evidence>
<keyword evidence="5" id="KW-0547">Nucleotide-binding</keyword>